<dbReference type="CDD" id="cd07377">
    <property type="entry name" value="WHTH_GntR"/>
    <property type="match status" value="1"/>
</dbReference>
<evidence type="ECO:0000256" key="2">
    <source>
        <dbReference type="ARBA" id="ARBA00023125"/>
    </source>
</evidence>
<protein>
    <submittedName>
        <fullName evidence="5">D-xylose utilization operon transcriptional repressor</fullName>
    </submittedName>
</protein>
<dbReference type="PANTHER" id="PTHR43537:SF45">
    <property type="entry name" value="GNTR FAMILY REGULATORY PROTEIN"/>
    <property type="match status" value="1"/>
</dbReference>
<dbReference type="SMART" id="SM00345">
    <property type="entry name" value="HTH_GNTR"/>
    <property type="match status" value="1"/>
</dbReference>
<dbReference type="SUPFAM" id="SSF48008">
    <property type="entry name" value="GntR ligand-binding domain-like"/>
    <property type="match status" value="1"/>
</dbReference>
<dbReference type="PROSITE" id="PS50949">
    <property type="entry name" value="HTH_GNTR"/>
    <property type="match status" value="1"/>
</dbReference>
<dbReference type="SUPFAM" id="SSF46785">
    <property type="entry name" value="Winged helix' DNA-binding domain"/>
    <property type="match status" value="1"/>
</dbReference>
<keyword evidence="1" id="KW-0805">Transcription regulation</keyword>
<evidence type="ECO:0000313" key="6">
    <source>
        <dbReference type="Proteomes" id="UP000679307"/>
    </source>
</evidence>
<dbReference type="PANTHER" id="PTHR43537">
    <property type="entry name" value="TRANSCRIPTIONAL REGULATOR, GNTR FAMILY"/>
    <property type="match status" value="1"/>
</dbReference>
<dbReference type="InterPro" id="IPR000524">
    <property type="entry name" value="Tscrpt_reg_HTH_GntR"/>
</dbReference>
<dbReference type="SMART" id="SM00895">
    <property type="entry name" value="FCD"/>
    <property type="match status" value="1"/>
</dbReference>
<evidence type="ECO:0000313" key="5">
    <source>
        <dbReference type="EMBL" id="QVT77880.1"/>
    </source>
</evidence>
<dbReference type="Proteomes" id="UP000679307">
    <property type="component" value="Chromosome"/>
</dbReference>
<dbReference type="Gene3D" id="1.20.120.530">
    <property type="entry name" value="GntR ligand-binding domain-like"/>
    <property type="match status" value="1"/>
</dbReference>
<dbReference type="InterPro" id="IPR011711">
    <property type="entry name" value="GntR_C"/>
</dbReference>
<dbReference type="Pfam" id="PF07729">
    <property type="entry name" value="FCD"/>
    <property type="match status" value="1"/>
</dbReference>
<evidence type="ECO:0000259" key="4">
    <source>
        <dbReference type="PROSITE" id="PS50949"/>
    </source>
</evidence>
<keyword evidence="6" id="KW-1185">Reference proteome</keyword>
<dbReference type="RefSeq" id="WP_214057546.1">
    <property type="nucleotide sequence ID" value="NZ_BAAAHS010000198.1"/>
</dbReference>
<dbReference type="Pfam" id="PF00392">
    <property type="entry name" value="GntR"/>
    <property type="match status" value="1"/>
</dbReference>
<dbReference type="InterPro" id="IPR008920">
    <property type="entry name" value="TF_FadR/GntR_C"/>
</dbReference>
<evidence type="ECO:0000256" key="1">
    <source>
        <dbReference type="ARBA" id="ARBA00023015"/>
    </source>
</evidence>
<keyword evidence="3" id="KW-0804">Transcription</keyword>
<reference evidence="5 6" key="1">
    <citation type="submission" date="2021-05" db="EMBL/GenBank/DDBJ databases">
        <title>Complete genome of Nocardioides aquaticus KCTC 9944T isolated from meromictic and hypersaline Ekho Lake, Antarctica.</title>
        <authorList>
            <person name="Hwang K."/>
            <person name="Kim K.M."/>
            <person name="Choe H."/>
        </authorList>
    </citation>
    <scope>NUCLEOTIDE SEQUENCE [LARGE SCALE GENOMIC DNA]</scope>
    <source>
        <strain evidence="5 6">KCTC 9944</strain>
    </source>
</reference>
<dbReference type="InterPro" id="IPR036390">
    <property type="entry name" value="WH_DNA-bd_sf"/>
</dbReference>
<dbReference type="InterPro" id="IPR036388">
    <property type="entry name" value="WH-like_DNA-bd_sf"/>
</dbReference>
<evidence type="ECO:0000256" key="3">
    <source>
        <dbReference type="ARBA" id="ARBA00023163"/>
    </source>
</evidence>
<proteinExistence type="predicted"/>
<feature type="domain" description="HTH gntR-type" evidence="4">
    <location>
        <begin position="10"/>
        <end position="77"/>
    </location>
</feature>
<name>A0ABX8EC29_9ACTN</name>
<dbReference type="PRINTS" id="PR00035">
    <property type="entry name" value="HTHGNTR"/>
</dbReference>
<keyword evidence="2" id="KW-0238">DNA-binding</keyword>
<dbReference type="Gene3D" id="1.10.10.10">
    <property type="entry name" value="Winged helix-like DNA-binding domain superfamily/Winged helix DNA-binding domain"/>
    <property type="match status" value="1"/>
</dbReference>
<organism evidence="5 6">
    <name type="scientific">Nocardioides aquaticus</name>
    <dbReference type="NCBI Taxonomy" id="160826"/>
    <lineage>
        <taxon>Bacteria</taxon>
        <taxon>Bacillati</taxon>
        <taxon>Actinomycetota</taxon>
        <taxon>Actinomycetes</taxon>
        <taxon>Propionibacteriales</taxon>
        <taxon>Nocardioidaceae</taxon>
        <taxon>Nocardioides</taxon>
    </lineage>
</organism>
<accession>A0ABX8EC29</accession>
<sequence length="242" mass="25946">MTDRRLAPPPSLAERAADAVRAMILGGEVLPGERLVESRLTEQLGVSRPPVREALQQLEHEGLVVPSGRRGLAVRTLTRHDVYEIVTLRDSLEQLAVRLALPVTDEERLTPLVAALADLEDGAARDHGNAALVERGFAFHLALVALSGHRRLVATYRDLGLQVRLCMSANVASRTHEDAAGNAARHRVLLDVVRAGDPDAALAALADHGHRSFLARVVDELPGGSAASDAWLARLRGAEGHA</sequence>
<gene>
    <name evidence="5" type="primary">gntR_1</name>
    <name evidence="5" type="ORF">ENKNEFLB_00249</name>
</gene>
<dbReference type="EMBL" id="CP075371">
    <property type="protein sequence ID" value="QVT77880.1"/>
    <property type="molecule type" value="Genomic_DNA"/>
</dbReference>